<accession>A0A446B5Z6</accession>
<dbReference type="Proteomes" id="UP000289323">
    <property type="component" value="Unassembled WGS sequence"/>
</dbReference>
<feature type="region of interest" description="Disordered" evidence="1">
    <location>
        <begin position="1"/>
        <end position="49"/>
    </location>
</feature>
<dbReference type="AlphaFoldDB" id="A0A446B5Z6"/>
<proteinExistence type="predicted"/>
<evidence type="ECO:0000256" key="1">
    <source>
        <dbReference type="SAM" id="MobiDB-lite"/>
    </source>
</evidence>
<dbReference type="EMBL" id="OUUZ01000001">
    <property type="protein sequence ID" value="SPQ17930.1"/>
    <property type="molecule type" value="Genomic_DNA"/>
</dbReference>
<organism evidence="2 3">
    <name type="scientific">Thermothielavioides terrestris</name>
    <dbReference type="NCBI Taxonomy" id="2587410"/>
    <lineage>
        <taxon>Eukaryota</taxon>
        <taxon>Fungi</taxon>
        <taxon>Dikarya</taxon>
        <taxon>Ascomycota</taxon>
        <taxon>Pezizomycotina</taxon>
        <taxon>Sordariomycetes</taxon>
        <taxon>Sordariomycetidae</taxon>
        <taxon>Sordariales</taxon>
        <taxon>Chaetomiaceae</taxon>
        <taxon>Thermothielavioides</taxon>
    </lineage>
</organism>
<reference evidence="2 3" key="1">
    <citation type="submission" date="2018-04" db="EMBL/GenBank/DDBJ databases">
        <authorList>
            <person name="Huttner S."/>
            <person name="Dainat J."/>
        </authorList>
    </citation>
    <scope>NUCLEOTIDE SEQUENCE [LARGE SCALE GENOMIC DNA]</scope>
</reference>
<protein>
    <submittedName>
        <fullName evidence="2">38ee60e2-fee6-47a4-a61c-deb33eded70d</fullName>
    </submittedName>
</protein>
<evidence type="ECO:0000313" key="2">
    <source>
        <dbReference type="EMBL" id="SPQ17930.1"/>
    </source>
</evidence>
<evidence type="ECO:0000313" key="3">
    <source>
        <dbReference type="Proteomes" id="UP000289323"/>
    </source>
</evidence>
<name>A0A446B5Z6_9PEZI</name>
<feature type="compositionally biased region" description="Basic and acidic residues" evidence="1">
    <location>
        <begin position="7"/>
        <end position="18"/>
    </location>
</feature>
<sequence>MEYLKSGAEDFKSMKSHDAAQQPEDPTIVGPSALSRPGVHPCPPSDLRSGGGLLATDSFIKETEAAIARLLSLGPYRRGKVAVRAEFGRAILEVTDPSGVAFNDETTPSNGWRKSDLLTNMRMGFGGNRNIHFTKILSTYASDIVDMINTKLDGAQLWSREPSRAWTTYSFYCIPRSRENSRRFIIDVEDDGSSGNVLRYSIRGDGDDPLSTEQPSLPVYIHAIRRHWDLSIVVSHVNTEELHEAYGIFANYLLQTLDTSLRSKGAPSVYYASHESFTAEVEEVRVLTKWRYPSLDRRSALEITEVEQMEIELPDYLENGWRAFLARPWNRREAKEMRCRGEFPRWYEAAVVSSEIEELCRLNMELGLGEKADWDPEDLRTRGVFSTLYGPALQMVREMDHVGRNDDNCHANIGEWA</sequence>
<gene>
    <name evidence="2" type="ORF">TT172_LOCUS349</name>
</gene>